<evidence type="ECO:0000256" key="1">
    <source>
        <dbReference type="ARBA" id="ARBA00023284"/>
    </source>
</evidence>
<feature type="domain" description="Spermatogenesis-associated protein 20-like TRX" evidence="2">
    <location>
        <begin position="19"/>
        <end position="90"/>
    </location>
</feature>
<evidence type="ECO:0000259" key="2">
    <source>
        <dbReference type="Pfam" id="PF03190"/>
    </source>
</evidence>
<dbReference type="RefSeq" id="WP_354509401.1">
    <property type="nucleotide sequence ID" value="NZ_JBEPMO010000010.1"/>
</dbReference>
<dbReference type="InterPro" id="IPR036249">
    <property type="entry name" value="Thioredoxin-like_sf"/>
</dbReference>
<dbReference type="PANTHER" id="PTHR32234">
    <property type="entry name" value="THIOL:DISULFIDE INTERCHANGE PROTEIN DSBD"/>
    <property type="match status" value="1"/>
</dbReference>
<dbReference type="Pfam" id="PF03190">
    <property type="entry name" value="Thioredox_DsbH"/>
    <property type="match status" value="1"/>
</dbReference>
<gene>
    <name evidence="3" type="ORF">ABID46_001896</name>
</gene>
<evidence type="ECO:0000313" key="4">
    <source>
        <dbReference type="Proteomes" id="UP001549146"/>
    </source>
</evidence>
<keyword evidence="1" id="KW-0676">Redox-active center</keyword>
<dbReference type="Gene3D" id="3.40.30.10">
    <property type="entry name" value="Glutaredoxin"/>
    <property type="match status" value="1"/>
</dbReference>
<sequence>MKNKVVLGLIGLLFTVGLAAQEIKWLTLEQADSELKKNPDKPLFIDFYTDWCGWCKKMDASTFKDPEVVKYLNENYINVKFDSESKEDVKFRGKTYQYVNIPNSRKGVHAFAYFSLRGKLSYPAYAVMNPQGRMERLLLGYMTKEKLFDGLTATE</sequence>
<reference evidence="3 4" key="1">
    <citation type="submission" date="2024-06" db="EMBL/GenBank/DDBJ databases">
        <title>Genomic Encyclopedia of Type Strains, Phase IV (KMG-IV): sequencing the most valuable type-strain genomes for metagenomic binning, comparative biology and taxonomic classification.</title>
        <authorList>
            <person name="Goeker M."/>
        </authorList>
    </citation>
    <scope>NUCLEOTIDE SEQUENCE [LARGE SCALE GENOMIC DNA]</scope>
    <source>
        <strain evidence="3 4">DSM 29388</strain>
    </source>
</reference>
<keyword evidence="4" id="KW-1185">Reference proteome</keyword>
<dbReference type="EMBL" id="JBEPMO010000010">
    <property type="protein sequence ID" value="MET3732307.1"/>
    <property type="molecule type" value="Genomic_DNA"/>
</dbReference>
<dbReference type="PROSITE" id="PS00194">
    <property type="entry name" value="THIOREDOXIN_1"/>
    <property type="match status" value="1"/>
</dbReference>
<dbReference type="SUPFAM" id="SSF52833">
    <property type="entry name" value="Thioredoxin-like"/>
    <property type="match status" value="1"/>
</dbReference>
<dbReference type="Proteomes" id="UP001549146">
    <property type="component" value="Unassembled WGS sequence"/>
</dbReference>
<protein>
    <submittedName>
        <fullName evidence="3">Uncharacterized protein YyaL (SSP411 family)</fullName>
    </submittedName>
</protein>
<dbReference type="InterPro" id="IPR004879">
    <property type="entry name" value="Ssp411-like_TRX"/>
</dbReference>
<name>A0ABV2LXF7_9FLAO</name>
<proteinExistence type="predicted"/>
<dbReference type="InterPro" id="IPR017937">
    <property type="entry name" value="Thioredoxin_CS"/>
</dbReference>
<evidence type="ECO:0000313" key="3">
    <source>
        <dbReference type="EMBL" id="MET3732307.1"/>
    </source>
</evidence>
<dbReference type="PANTHER" id="PTHR32234:SF0">
    <property type="entry name" value="THIOL:DISULFIDE INTERCHANGE PROTEIN DSBD"/>
    <property type="match status" value="1"/>
</dbReference>
<organism evidence="3 4">
    <name type="scientific">Moheibacter stercoris</name>
    <dbReference type="NCBI Taxonomy" id="1628251"/>
    <lineage>
        <taxon>Bacteria</taxon>
        <taxon>Pseudomonadati</taxon>
        <taxon>Bacteroidota</taxon>
        <taxon>Flavobacteriia</taxon>
        <taxon>Flavobacteriales</taxon>
        <taxon>Weeksellaceae</taxon>
        <taxon>Moheibacter</taxon>
    </lineage>
</organism>
<comment type="caution">
    <text evidence="3">The sequence shown here is derived from an EMBL/GenBank/DDBJ whole genome shotgun (WGS) entry which is preliminary data.</text>
</comment>
<accession>A0ABV2LXF7</accession>